<feature type="transmembrane region" description="Helical" evidence="6">
    <location>
        <begin position="285"/>
        <end position="307"/>
    </location>
</feature>
<feature type="transmembrane region" description="Helical" evidence="6">
    <location>
        <begin position="138"/>
        <end position="164"/>
    </location>
</feature>
<keyword evidence="9" id="KW-1185">Reference proteome</keyword>
<feature type="transmembrane region" description="Helical" evidence="6">
    <location>
        <begin position="176"/>
        <end position="198"/>
    </location>
</feature>
<evidence type="ECO:0000256" key="2">
    <source>
        <dbReference type="ARBA" id="ARBA00008333"/>
    </source>
</evidence>
<feature type="transmembrane region" description="Helical" evidence="6">
    <location>
        <begin position="319"/>
        <end position="339"/>
    </location>
</feature>
<dbReference type="Proteomes" id="UP000664545">
    <property type="component" value="Unassembled WGS sequence"/>
</dbReference>
<feature type="transmembrane region" description="Helical" evidence="6">
    <location>
        <begin position="248"/>
        <end position="265"/>
    </location>
</feature>
<evidence type="ECO:0000256" key="4">
    <source>
        <dbReference type="ARBA" id="ARBA00022989"/>
    </source>
</evidence>
<feature type="transmembrane region" description="Helical" evidence="6">
    <location>
        <begin position="371"/>
        <end position="389"/>
    </location>
</feature>
<dbReference type="EMBL" id="JAFJZZ010000002">
    <property type="protein sequence ID" value="MBN7773249.1"/>
    <property type="molecule type" value="Genomic_DNA"/>
</dbReference>
<reference evidence="8" key="1">
    <citation type="submission" date="2021-02" db="EMBL/GenBank/DDBJ databases">
        <title>Abyssanaerobacter marinus gen.nov., sp., nov, anaerobic bacterium isolated from the Onnuri vent field of Indian Ocean and suggestion of Mogibacteriaceae fam. nov., and proposal of reclassification of ambiguous this family's genus member.</title>
        <authorList>
            <person name="Kim Y.J."/>
            <person name="Yang J.-A."/>
        </authorList>
    </citation>
    <scope>NUCLEOTIDE SEQUENCE</scope>
    <source>
        <strain evidence="8">DSM 2634</strain>
    </source>
</reference>
<feature type="chain" id="PRO_5037804092" evidence="7">
    <location>
        <begin position="25"/>
        <end position="410"/>
    </location>
</feature>
<accession>A0A939IJ64</accession>
<gene>
    <name evidence="8" type="ORF">JYB65_07735</name>
</gene>
<evidence type="ECO:0000256" key="6">
    <source>
        <dbReference type="SAM" id="Phobius"/>
    </source>
</evidence>
<evidence type="ECO:0000313" key="9">
    <source>
        <dbReference type="Proteomes" id="UP000664545"/>
    </source>
</evidence>
<organism evidence="8 9">
    <name type="scientific">Clostridium aminobutyricum</name>
    <dbReference type="NCBI Taxonomy" id="33953"/>
    <lineage>
        <taxon>Bacteria</taxon>
        <taxon>Bacillati</taxon>
        <taxon>Bacillota</taxon>
        <taxon>Clostridia</taxon>
        <taxon>Eubacteriales</taxon>
        <taxon>Clostridiaceae</taxon>
        <taxon>Clostridium</taxon>
    </lineage>
</organism>
<evidence type="ECO:0000256" key="3">
    <source>
        <dbReference type="ARBA" id="ARBA00022692"/>
    </source>
</evidence>
<dbReference type="PANTHER" id="PTHR31632:SF2">
    <property type="entry name" value="PLASMA MEMBRANE IRON PERMEASE"/>
    <property type="match status" value="1"/>
</dbReference>
<evidence type="ECO:0000256" key="1">
    <source>
        <dbReference type="ARBA" id="ARBA00004141"/>
    </source>
</evidence>
<comment type="caution">
    <text evidence="8">The sequence shown here is derived from an EMBL/GenBank/DDBJ whole genome shotgun (WGS) entry which is preliminary data.</text>
</comment>
<evidence type="ECO:0000256" key="7">
    <source>
        <dbReference type="SAM" id="SignalP"/>
    </source>
</evidence>
<protein>
    <submittedName>
        <fullName evidence="8">FTR1 family iron permease</fullName>
    </submittedName>
</protein>
<dbReference type="InterPro" id="IPR004923">
    <property type="entry name" value="FTR1/Fip1/EfeU"/>
</dbReference>
<evidence type="ECO:0000256" key="5">
    <source>
        <dbReference type="ARBA" id="ARBA00023136"/>
    </source>
</evidence>
<comment type="subcellular location">
    <subcellularLocation>
        <location evidence="1">Membrane</location>
        <topology evidence="1">Multi-pass membrane protein</topology>
    </subcellularLocation>
</comment>
<proteinExistence type="inferred from homology"/>
<keyword evidence="3 6" id="KW-0812">Transmembrane</keyword>
<keyword evidence="4 6" id="KW-1133">Transmembrane helix</keyword>
<feature type="signal peptide" evidence="7">
    <location>
        <begin position="1"/>
        <end position="24"/>
    </location>
</feature>
<keyword evidence="7" id="KW-0732">Signal</keyword>
<dbReference type="AlphaFoldDB" id="A0A939IJ64"/>
<dbReference type="GO" id="GO:0015093">
    <property type="term" value="F:ferrous iron transmembrane transporter activity"/>
    <property type="evidence" value="ECO:0007669"/>
    <property type="project" value="TreeGrafter"/>
</dbReference>
<keyword evidence="5 6" id="KW-0472">Membrane</keyword>
<dbReference type="PANTHER" id="PTHR31632">
    <property type="entry name" value="IRON TRANSPORTER FTH1"/>
    <property type="match status" value="1"/>
</dbReference>
<dbReference type="Pfam" id="PF03239">
    <property type="entry name" value="FTR1"/>
    <property type="match status" value="1"/>
</dbReference>
<evidence type="ECO:0000313" key="8">
    <source>
        <dbReference type="EMBL" id="MBN7773249.1"/>
    </source>
</evidence>
<feature type="transmembrane region" description="Helical" evidence="6">
    <location>
        <begin position="210"/>
        <end position="228"/>
    </location>
</feature>
<comment type="similarity">
    <text evidence="2">Belongs to the oxidase-dependent Fe transporter (OFeT) (TC 9.A.10.1) family.</text>
</comment>
<name>A0A939IJ64_CLOAM</name>
<sequence>MRKMFAVITTLLIFISMLSITASAATAHETWNDVVDEMESVLNESYDLYVSGEAKAAKEKVDVAYYSYYEKLGFEKTVMAHISGNRAAKVEYQFSFAKKAINAGKTNGEVKESLDQLTTFLREDANQLDGKKESAVSVFLASLLIITREGFEAIIIVGAIIAYLVKSGNKEKTGAVYWGSVIALGASVVMAFILNSLSGANGANQEITEGMTMLLAVVVLFYVSNWMVSKSESAVWTNYIEGKVQSSISKGSIFSLAFAAFLAVFREGAETILFYQALLAGTSTYYNMIWIGLGIGCLLLVVIYILIRFMSIKLPLKPFFLGTSILLFIMSISFVGSGVKELQEGNLIGVTPVSGINSVDILGIYPTLETLIPQAVLLILTIITFVIQIKKSKKLREIREASSDGPDVGQ</sequence>
<dbReference type="GO" id="GO:0033573">
    <property type="term" value="C:high-affinity iron permease complex"/>
    <property type="evidence" value="ECO:0007669"/>
    <property type="project" value="InterPro"/>
</dbReference>